<comment type="caution">
    <text evidence="2">The sequence shown here is derived from an EMBL/GenBank/DDBJ whole genome shotgun (WGS) entry which is preliminary data.</text>
</comment>
<accession>A0A3T7B415</accession>
<dbReference type="EMBL" id="AAIYJF010000015">
    <property type="protein sequence ID" value="ECJ4379161.1"/>
    <property type="molecule type" value="Genomic_DNA"/>
</dbReference>
<dbReference type="Proteomes" id="UP000839781">
    <property type="component" value="Unassembled WGS sequence"/>
</dbReference>
<dbReference type="AlphaFoldDB" id="A0A3T7B415"/>
<reference evidence="3" key="1">
    <citation type="journal article" date="2018" name="Genome Biol.">
        <title>SKESA: strategic k-mer extension for scrupulous assemblies.</title>
        <authorList>
            <person name="Souvorov A."/>
            <person name="Agarwala R."/>
            <person name="Lipman D.J."/>
        </authorList>
    </citation>
    <scope>NUCLEOTIDE SEQUENCE</scope>
    <source>
        <strain evidence="3">Salmonella enterica</strain>
    </source>
</reference>
<dbReference type="NCBIfam" id="TIGR01551">
    <property type="entry name" value="major_capsid_P2"/>
    <property type="match status" value="1"/>
</dbReference>
<keyword evidence="1" id="KW-1133">Transmembrane helix</keyword>
<dbReference type="InterPro" id="IPR006441">
    <property type="entry name" value="Phage_P2_GpN"/>
</dbReference>
<dbReference type="EMBL" id="DAAGOZ010000027">
    <property type="protein sequence ID" value="HAB3965893.1"/>
    <property type="molecule type" value="Genomic_DNA"/>
</dbReference>
<gene>
    <name evidence="2" type="ORF">DLB95_18400</name>
    <name evidence="4" type="ORF">GB480_00420</name>
    <name evidence="3" type="ORF">GBX62_18130</name>
</gene>
<keyword evidence="1" id="KW-0812">Transmembrane</keyword>
<reference evidence="2" key="2">
    <citation type="submission" date="2018-05" db="EMBL/GenBank/DDBJ databases">
        <authorList>
            <person name="Ashton P.M."/>
            <person name="Dallman T."/>
            <person name="Nair S."/>
            <person name="De Pinna E."/>
            <person name="Peters T."/>
            <person name="Grant K."/>
        </authorList>
    </citation>
    <scope>NUCLEOTIDE SEQUENCE [LARGE SCALE GENOMIC DNA]</scope>
    <source>
        <strain evidence="2">474878</strain>
    </source>
</reference>
<protein>
    <submittedName>
        <fullName evidence="2">Phage major capsid protein, P2 family</fullName>
    </submittedName>
</protein>
<dbReference type="Pfam" id="PF05125">
    <property type="entry name" value="Phage_cap_P2"/>
    <property type="match status" value="1"/>
</dbReference>
<evidence type="ECO:0000313" key="3">
    <source>
        <dbReference type="EMBL" id="HAB3965893.1"/>
    </source>
</evidence>
<sequence length="363" mass="40907">MQPETRQCFNTMRQDLARLNGIGDIAEKFTVTPRVQQTTEKKIQESSDFLKKINFYGRTEQMGNKVGIGVNGPIASTTDTTVKERETFNPLDLDERGYVCTQTNFDTHIPYDLIDIWAGFPDFQVKFRQSILRQQALDRILIGWNGTHRAKTSDRKTNPLLQDVNVGFLEKIRQFAPQNHMGEVLSGSKKIKIGKTIKGNEGFRNIDAAVFDAVHSCLKSWYQTDTRLVAITGRDLMADKYFPIVNNTDENTEKLAGDIIMSQKRIGNLPALQVPFFPANAILVCPLYLLSLYYQIGARRRVVIDNPRRDRVEHFESSNEAYVIEDYDGAVLIENIELYDDDGAPVHAASDEHAASAEVVAGG</sequence>
<organism evidence="2">
    <name type="scientific">Salmonella diarizonae</name>
    <dbReference type="NCBI Taxonomy" id="59204"/>
    <lineage>
        <taxon>Bacteria</taxon>
        <taxon>Pseudomonadati</taxon>
        <taxon>Pseudomonadota</taxon>
        <taxon>Gammaproteobacteria</taxon>
        <taxon>Enterobacterales</taxon>
        <taxon>Enterobacteriaceae</taxon>
        <taxon>Salmonella</taxon>
    </lineage>
</organism>
<feature type="transmembrane region" description="Helical" evidence="1">
    <location>
        <begin position="274"/>
        <end position="294"/>
    </location>
</feature>
<name>A0A3T7B415_SALDZ</name>
<dbReference type="EMBL" id="DAAHJH010000001">
    <property type="protein sequence ID" value="HAB6337467.1"/>
    <property type="molecule type" value="Genomic_DNA"/>
</dbReference>
<evidence type="ECO:0000256" key="1">
    <source>
        <dbReference type="SAM" id="Phobius"/>
    </source>
</evidence>
<proteinExistence type="predicted"/>
<keyword evidence="1" id="KW-0472">Membrane</keyword>
<evidence type="ECO:0000313" key="4">
    <source>
        <dbReference type="EMBL" id="HAB6337467.1"/>
    </source>
</evidence>
<dbReference type="RefSeq" id="WP_223556061.1">
    <property type="nucleotide sequence ID" value="NZ_CP117188.1"/>
</dbReference>
<reference evidence="3" key="3">
    <citation type="submission" date="2019-10" db="EMBL/GenBank/DDBJ databases">
        <authorList>
            <consortium name="NCBI Pathogen Detection Project"/>
        </authorList>
    </citation>
    <scope>NUCLEOTIDE SEQUENCE</scope>
    <source>
        <strain evidence="3">Salmonella enterica</strain>
    </source>
</reference>
<evidence type="ECO:0000313" key="2">
    <source>
        <dbReference type="EMBL" id="ECJ4379161.1"/>
    </source>
</evidence>